<proteinExistence type="predicted"/>
<protein>
    <recommendedName>
        <fullName evidence="3">PRC-barrel domain-containing protein</fullName>
    </recommendedName>
</protein>
<accession>A0A1G7V7F5</accession>
<sequence>MAGVGDLIGQSVWDSTGVWVGQVVDVRVVKSRGTGFGVHEEFEVRGLIVSANRAPILLGVARDPGGRMSWFVHLLQRLLYAGSTYVPWEAVASTGGGEVMLSTRRGTLQRV</sequence>
<dbReference type="OrthoDB" id="3531324at2"/>
<dbReference type="RefSeq" id="WP_093169544.1">
    <property type="nucleotide sequence ID" value="NZ_FNCN01000005.1"/>
</dbReference>
<dbReference type="AlphaFoldDB" id="A0A1G7V7F5"/>
<gene>
    <name evidence="1" type="ORF">SAMN05421505_105144</name>
</gene>
<evidence type="ECO:0008006" key="3">
    <source>
        <dbReference type="Google" id="ProtNLM"/>
    </source>
</evidence>
<reference evidence="1 2" key="1">
    <citation type="submission" date="2016-10" db="EMBL/GenBank/DDBJ databases">
        <authorList>
            <person name="de Groot N.N."/>
        </authorList>
    </citation>
    <scope>NUCLEOTIDE SEQUENCE [LARGE SCALE GENOMIC DNA]</scope>
    <source>
        <strain evidence="1 2">CPCC 201354</strain>
    </source>
</reference>
<name>A0A1G7V7F5_9ACTN</name>
<keyword evidence="2" id="KW-1185">Reference proteome</keyword>
<evidence type="ECO:0000313" key="1">
    <source>
        <dbReference type="EMBL" id="SDG55518.1"/>
    </source>
</evidence>
<evidence type="ECO:0000313" key="2">
    <source>
        <dbReference type="Proteomes" id="UP000198923"/>
    </source>
</evidence>
<dbReference type="EMBL" id="FNCN01000005">
    <property type="protein sequence ID" value="SDG55518.1"/>
    <property type="molecule type" value="Genomic_DNA"/>
</dbReference>
<organism evidence="1 2">
    <name type="scientific">Sinosporangium album</name>
    <dbReference type="NCBI Taxonomy" id="504805"/>
    <lineage>
        <taxon>Bacteria</taxon>
        <taxon>Bacillati</taxon>
        <taxon>Actinomycetota</taxon>
        <taxon>Actinomycetes</taxon>
        <taxon>Streptosporangiales</taxon>
        <taxon>Streptosporangiaceae</taxon>
        <taxon>Sinosporangium</taxon>
    </lineage>
</organism>
<dbReference type="Proteomes" id="UP000198923">
    <property type="component" value="Unassembled WGS sequence"/>
</dbReference>